<accession>A0A0A6VA26</accession>
<reference evidence="1 2" key="1">
    <citation type="submission" date="2014-10" db="EMBL/GenBank/DDBJ databases">
        <title>Draft genome of phytase producing Bacillus ginsengihumi strain M2.11.</title>
        <authorList>
            <person name="Toymentseva A."/>
            <person name="Boulygina E.A."/>
            <person name="Kazakov S.V."/>
            <person name="Kayumov I."/>
            <person name="Suleimanova A.D."/>
            <person name="Mardanova A.M."/>
            <person name="Maria S.N."/>
            <person name="Sergey M.Y."/>
            <person name="Sharipova M.R."/>
        </authorList>
    </citation>
    <scope>NUCLEOTIDE SEQUENCE [LARGE SCALE GENOMIC DNA]</scope>
    <source>
        <strain evidence="1 2">M2.11</strain>
    </source>
</reference>
<organism evidence="1 2">
    <name type="scientific">Heyndrickxia ginsengihumi</name>
    <dbReference type="NCBI Taxonomy" id="363870"/>
    <lineage>
        <taxon>Bacteria</taxon>
        <taxon>Bacillati</taxon>
        <taxon>Bacillota</taxon>
        <taxon>Bacilli</taxon>
        <taxon>Bacillales</taxon>
        <taxon>Bacillaceae</taxon>
        <taxon>Heyndrickxia</taxon>
    </lineage>
</organism>
<evidence type="ECO:0000313" key="1">
    <source>
        <dbReference type="EMBL" id="KHD84368.1"/>
    </source>
</evidence>
<comment type="caution">
    <text evidence="1">The sequence shown here is derived from an EMBL/GenBank/DDBJ whole genome shotgun (WGS) entry which is preliminary data.</text>
</comment>
<dbReference type="EMBL" id="JRUN01000065">
    <property type="protein sequence ID" value="KHD84368.1"/>
    <property type="molecule type" value="Genomic_DNA"/>
</dbReference>
<protein>
    <submittedName>
        <fullName evidence="1">Non-ribosomal peptide synthetase module</fullName>
    </submittedName>
</protein>
<name>A0A0A6VA26_9BACI</name>
<dbReference type="Pfam" id="PF19539">
    <property type="entry name" value="DUF6063"/>
    <property type="match status" value="1"/>
</dbReference>
<dbReference type="Proteomes" id="UP000030588">
    <property type="component" value="Unassembled WGS sequence"/>
</dbReference>
<dbReference type="AlphaFoldDB" id="A0A0A6VA26"/>
<gene>
    <name evidence="1" type="ORF">NG54_15995</name>
</gene>
<dbReference type="RefSeq" id="WP_025729422.1">
    <property type="nucleotide sequence ID" value="NZ_JBCNGA010000026.1"/>
</dbReference>
<dbReference type="STRING" id="363870.NG54_15995"/>
<dbReference type="OrthoDB" id="1888255at2"/>
<dbReference type="InterPro" id="IPR045707">
    <property type="entry name" value="DUF6063"/>
</dbReference>
<sequence length="244" mass="28838">MDYSQDEVLKAFQIYAKISRNGYSEGDELRIYLAEDKVRGLVDQFAKEVDCTIFSVGERLYFVPLALNSPFHISNDTLKKNYFTGKTVNADIYFMYVTIIILIGEFYDSYQTIEPTRDFISMSDWLEQVNDRLETLHEIEEEELKEIEKEYEYNWSAIIGKWADMDDIKETAKVQSGRTISRLSFLYTVKRFLIAQELVQDIGNDELQLTEKAKVIVQRYFMELEYNRGILEFIYSIDRQKEEV</sequence>
<proteinExistence type="predicted"/>
<evidence type="ECO:0000313" key="2">
    <source>
        <dbReference type="Proteomes" id="UP000030588"/>
    </source>
</evidence>